<reference evidence="2 3" key="1">
    <citation type="submission" date="2023-01" db="EMBL/GenBank/DDBJ databases">
        <title>Analysis of 21 Apiospora genomes using comparative genomics revels a genus with tremendous synthesis potential of carbohydrate active enzymes and secondary metabolites.</title>
        <authorList>
            <person name="Sorensen T."/>
        </authorList>
    </citation>
    <scope>NUCLEOTIDE SEQUENCE [LARGE SCALE GENOMIC DNA]</scope>
    <source>
        <strain evidence="2 3">CBS 114990</strain>
    </source>
</reference>
<proteinExistence type="predicted"/>
<dbReference type="GeneID" id="92046901"/>
<keyword evidence="1" id="KW-1133">Transmembrane helix</keyword>
<feature type="transmembrane region" description="Helical" evidence="1">
    <location>
        <begin position="133"/>
        <end position="151"/>
    </location>
</feature>
<gene>
    <name evidence="2" type="ORF">PG997_009526</name>
</gene>
<protein>
    <submittedName>
        <fullName evidence="2">Uncharacterized protein</fullName>
    </submittedName>
</protein>
<evidence type="ECO:0000256" key="1">
    <source>
        <dbReference type="SAM" id="Phobius"/>
    </source>
</evidence>
<feature type="transmembrane region" description="Helical" evidence="1">
    <location>
        <begin position="107"/>
        <end position="127"/>
    </location>
</feature>
<name>A0ABR1VUD8_9PEZI</name>
<sequence length="267" mass="29893">MAYRILHREWRSIRAMWYLMIFELLGTVAVLALFGIAQPDLFRTQLWRAGDQMGFNSSPNIVLYAYANYEPLPNVPFVWTENNYKKKLGNAKSATAKEPKAYPELRLTNFNVAISVISLFVLITKMIGVIMHLWYPLLALVFNIALVALYATSVYGQAGPDYADPTKPSAAAWYIAKPCSVVPNQSIQKSCTMAKGTFAATIIMLRGFYESDGEEENSPAAPKSNTHWEMHGVPPTPRTGGVAVPYTPRTMAFNTLERKLPLRSQYA</sequence>
<keyword evidence="1" id="KW-0472">Membrane</keyword>
<evidence type="ECO:0000313" key="2">
    <source>
        <dbReference type="EMBL" id="KAK8074863.1"/>
    </source>
</evidence>
<evidence type="ECO:0000313" key="3">
    <source>
        <dbReference type="Proteomes" id="UP001433268"/>
    </source>
</evidence>
<keyword evidence="3" id="KW-1185">Reference proteome</keyword>
<dbReference type="Proteomes" id="UP001433268">
    <property type="component" value="Unassembled WGS sequence"/>
</dbReference>
<comment type="caution">
    <text evidence="2">The sequence shown here is derived from an EMBL/GenBank/DDBJ whole genome shotgun (WGS) entry which is preliminary data.</text>
</comment>
<accession>A0ABR1VUD8</accession>
<feature type="transmembrane region" description="Helical" evidence="1">
    <location>
        <begin position="15"/>
        <end position="37"/>
    </location>
</feature>
<dbReference type="RefSeq" id="XP_066665803.1">
    <property type="nucleotide sequence ID" value="XM_066813841.1"/>
</dbReference>
<keyword evidence="1" id="KW-0812">Transmembrane</keyword>
<dbReference type="EMBL" id="JAQQWN010000007">
    <property type="protein sequence ID" value="KAK8074863.1"/>
    <property type="molecule type" value="Genomic_DNA"/>
</dbReference>
<organism evidence="2 3">
    <name type="scientific">Apiospora hydei</name>
    <dbReference type="NCBI Taxonomy" id="1337664"/>
    <lineage>
        <taxon>Eukaryota</taxon>
        <taxon>Fungi</taxon>
        <taxon>Dikarya</taxon>
        <taxon>Ascomycota</taxon>
        <taxon>Pezizomycotina</taxon>
        <taxon>Sordariomycetes</taxon>
        <taxon>Xylariomycetidae</taxon>
        <taxon>Amphisphaeriales</taxon>
        <taxon>Apiosporaceae</taxon>
        <taxon>Apiospora</taxon>
    </lineage>
</organism>